<dbReference type="InParanoid" id="A0A1C7NI45"/>
<dbReference type="PANTHER" id="PTHR22835:SF659">
    <property type="entry name" value="GDSL LIPASE_ACYLHYDROLASE, PUTATIVE (AFU_ORTHOLOGUE AFUA_2G00510)-RELATED"/>
    <property type="match status" value="1"/>
</dbReference>
<name>A0A1C7NI45_9FUNG</name>
<feature type="chain" id="PRO_5008889707" evidence="2">
    <location>
        <begin position="18"/>
        <end position="291"/>
    </location>
</feature>
<dbReference type="Proteomes" id="UP000093000">
    <property type="component" value="Unassembled WGS sequence"/>
</dbReference>
<dbReference type="InterPro" id="IPR036514">
    <property type="entry name" value="SGNH_hydro_sf"/>
</dbReference>
<dbReference type="EMBL" id="LUGH01000138">
    <property type="protein sequence ID" value="OBZ88670.1"/>
    <property type="molecule type" value="Genomic_DNA"/>
</dbReference>
<proteinExistence type="inferred from homology"/>
<keyword evidence="2" id="KW-0732">Signal</keyword>
<dbReference type="SUPFAM" id="SSF52266">
    <property type="entry name" value="SGNH hydrolase"/>
    <property type="match status" value="1"/>
</dbReference>
<protein>
    <submittedName>
        <fullName evidence="3">Phosphatidylcholine-sterol acyltransferase</fullName>
    </submittedName>
</protein>
<evidence type="ECO:0000256" key="1">
    <source>
        <dbReference type="ARBA" id="ARBA00008668"/>
    </source>
</evidence>
<comment type="caution">
    <text evidence="3">The sequence shown here is derived from an EMBL/GenBank/DDBJ whole genome shotgun (WGS) entry which is preliminary data.</text>
</comment>
<sequence length="291" mass="32674">MRFGIVLALSVATCAMARNVPTDFEQIVIYGDSFSDTGNVRKMTFGLYPPYPYYKGRFSNGPVWVDYMSNDLSVKVQNNAYGGAITDNNEAYPARLNLTIPGFIQQVKNIDVDTSLRTLYLVEIGANDIFDTIFHGDVSNATYVNSRIEHITDNIIEGLGLLKTVNSAEDVMVFNMSALDKFPYVPQKDKPYTAQLILDYNKLLDRKLSAVTDLRISIFDLYSWFDQAIANASKLGYTDTNTTCLPPTFVPIPCKDPGSHFFWDDAHFETKAHKSFSNTILSALKDQYKIA</sequence>
<evidence type="ECO:0000313" key="4">
    <source>
        <dbReference type="Proteomes" id="UP000093000"/>
    </source>
</evidence>
<keyword evidence="3" id="KW-0808">Transferase</keyword>
<keyword evidence="4" id="KW-1185">Reference proteome</keyword>
<dbReference type="AlphaFoldDB" id="A0A1C7NI45"/>
<evidence type="ECO:0000313" key="3">
    <source>
        <dbReference type="EMBL" id="OBZ88670.1"/>
    </source>
</evidence>
<dbReference type="Gene3D" id="3.40.50.1110">
    <property type="entry name" value="SGNH hydrolase"/>
    <property type="match status" value="1"/>
</dbReference>
<dbReference type="OrthoDB" id="1600564at2759"/>
<dbReference type="Pfam" id="PF00657">
    <property type="entry name" value="Lipase_GDSL"/>
    <property type="match status" value="1"/>
</dbReference>
<dbReference type="CDD" id="cd01846">
    <property type="entry name" value="fatty_acyltransferase_like"/>
    <property type="match status" value="1"/>
</dbReference>
<organism evidence="3 4">
    <name type="scientific">Choanephora cucurbitarum</name>
    <dbReference type="NCBI Taxonomy" id="101091"/>
    <lineage>
        <taxon>Eukaryota</taxon>
        <taxon>Fungi</taxon>
        <taxon>Fungi incertae sedis</taxon>
        <taxon>Mucoromycota</taxon>
        <taxon>Mucoromycotina</taxon>
        <taxon>Mucoromycetes</taxon>
        <taxon>Mucorales</taxon>
        <taxon>Mucorineae</taxon>
        <taxon>Choanephoraceae</taxon>
        <taxon>Choanephoroideae</taxon>
        <taxon>Choanephora</taxon>
    </lineage>
</organism>
<dbReference type="GO" id="GO:0016746">
    <property type="term" value="F:acyltransferase activity"/>
    <property type="evidence" value="ECO:0007669"/>
    <property type="project" value="UniProtKB-KW"/>
</dbReference>
<dbReference type="PANTHER" id="PTHR22835">
    <property type="entry name" value="ZINC FINGER FYVE DOMAIN CONTAINING PROTEIN"/>
    <property type="match status" value="1"/>
</dbReference>
<dbReference type="GO" id="GO:0016788">
    <property type="term" value="F:hydrolase activity, acting on ester bonds"/>
    <property type="evidence" value="ECO:0007669"/>
    <property type="project" value="InterPro"/>
</dbReference>
<evidence type="ECO:0000256" key="2">
    <source>
        <dbReference type="SAM" id="SignalP"/>
    </source>
</evidence>
<keyword evidence="3" id="KW-0012">Acyltransferase</keyword>
<accession>A0A1C7NI45</accession>
<dbReference type="InterPro" id="IPR001087">
    <property type="entry name" value="GDSL"/>
</dbReference>
<gene>
    <name evidence="3" type="primary">GCAT_0</name>
    <name evidence="3" type="ORF">A0J61_03276</name>
</gene>
<feature type="signal peptide" evidence="2">
    <location>
        <begin position="1"/>
        <end position="17"/>
    </location>
</feature>
<reference evidence="3 4" key="1">
    <citation type="submission" date="2016-03" db="EMBL/GenBank/DDBJ databases">
        <title>Choanephora cucurbitarum.</title>
        <authorList>
            <person name="Min B."/>
            <person name="Park H."/>
            <person name="Park J.-H."/>
            <person name="Shin H.-D."/>
            <person name="Choi I.-G."/>
        </authorList>
    </citation>
    <scope>NUCLEOTIDE SEQUENCE [LARGE SCALE GENOMIC DNA]</scope>
    <source>
        <strain evidence="3 4">KUS-F28377</strain>
    </source>
</reference>
<comment type="similarity">
    <text evidence="1">Belongs to the 'GDSL' lipolytic enzyme family.</text>
</comment>
<dbReference type="STRING" id="101091.A0A1C7NI45"/>